<name>A0A151PGE5_ALLMI</name>
<proteinExistence type="predicted"/>
<keyword evidence="2" id="KW-1185">Reference proteome</keyword>
<evidence type="ECO:0000313" key="1">
    <source>
        <dbReference type="EMBL" id="KYO48073.1"/>
    </source>
</evidence>
<dbReference type="EMBL" id="AKHW03000257">
    <property type="protein sequence ID" value="KYO48073.1"/>
    <property type="molecule type" value="Genomic_DNA"/>
</dbReference>
<protein>
    <submittedName>
        <fullName evidence="1">Uncharacterized protein</fullName>
    </submittedName>
</protein>
<accession>A0A151PGE5</accession>
<dbReference type="AlphaFoldDB" id="A0A151PGE5"/>
<comment type="caution">
    <text evidence="1">The sequence shown here is derived from an EMBL/GenBank/DDBJ whole genome shotgun (WGS) entry which is preliminary data.</text>
</comment>
<reference evidence="1 2" key="1">
    <citation type="journal article" date="2012" name="Genome Biol.">
        <title>Sequencing three crocodilian genomes to illuminate the evolution of archosaurs and amniotes.</title>
        <authorList>
            <person name="St John J.A."/>
            <person name="Braun E.L."/>
            <person name="Isberg S.R."/>
            <person name="Miles L.G."/>
            <person name="Chong A.Y."/>
            <person name="Gongora J."/>
            <person name="Dalzell P."/>
            <person name="Moran C."/>
            <person name="Bed'hom B."/>
            <person name="Abzhanov A."/>
            <person name="Burgess S.C."/>
            <person name="Cooksey A.M."/>
            <person name="Castoe T.A."/>
            <person name="Crawford N.G."/>
            <person name="Densmore L.D."/>
            <person name="Drew J.C."/>
            <person name="Edwards S.V."/>
            <person name="Faircloth B.C."/>
            <person name="Fujita M.K."/>
            <person name="Greenwold M.J."/>
            <person name="Hoffmann F.G."/>
            <person name="Howard J.M."/>
            <person name="Iguchi T."/>
            <person name="Janes D.E."/>
            <person name="Khan S.Y."/>
            <person name="Kohno S."/>
            <person name="de Koning A.J."/>
            <person name="Lance S.L."/>
            <person name="McCarthy F.M."/>
            <person name="McCormack J.E."/>
            <person name="Merchant M.E."/>
            <person name="Peterson D.G."/>
            <person name="Pollock D.D."/>
            <person name="Pourmand N."/>
            <person name="Raney B.J."/>
            <person name="Roessler K.A."/>
            <person name="Sanford J.R."/>
            <person name="Sawyer R.H."/>
            <person name="Schmidt C.J."/>
            <person name="Triplett E.W."/>
            <person name="Tuberville T.D."/>
            <person name="Venegas-Anaya M."/>
            <person name="Howard J.T."/>
            <person name="Jarvis E.D."/>
            <person name="Guillette L.J.Jr."/>
            <person name="Glenn T.C."/>
            <person name="Green R.E."/>
            <person name="Ray D.A."/>
        </authorList>
    </citation>
    <scope>NUCLEOTIDE SEQUENCE [LARGE SCALE GENOMIC DNA]</scope>
    <source>
        <strain evidence="1">KSC_2009_1</strain>
    </source>
</reference>
<sequence length="88" mass="9448">MAFASTDALLGPPGADHNSCFRESKPGLDCFTYQWNFLAALAAVGARVFWIAFEASSLPLVQRGVVVSSSALDFAIITLEPIIPHRVP</sequence>
<organism evidence="1 2">
    <name type="scientific">Alligator mississippiensis</name>
    <name type="common">American alligator</name>
    <dbReference type="NCBI Taxonomy" id="8496"/>
    <lineage>
        <taxon>Eukaryota</taxon>
        <taxon>Metazoa</taxon>
        <taxon>Chordata</taxon>
        <taxon>Craniata</taxon>
        <taxon>Vertebrata</taxon>
        <taxon>Euteleostomi</taxon>
        <taxon>Archelosauria</taxon>
        <taxon>Archosauria</taxon>
        <taxon>Crocodylia</taxon>
        <taxon>Alligatoridae</taxon>
        <taxon>Alligatorinae</taxon>
        <taxon>Alligator</taxon>
    </lineage>
</organism>
<gene>
    <name evidence="1" type="ORF">Y1Q_0001891</name>
</gene>
<evidence type="ECO:0000313" key="2">
    <source>
        <dbReference type="Proteomes" id="UP000050525"/>
    </source>
</evidence>
<dbReference type="Proteomes" id="UP000050525">
    <property type="component" value="Unassembled WGS sequence"/>
</dbReference>